<dbReference type="AlphaFoldDB" id="A0A7Z1S3W1"/>
<feature type="transmembrane region" description="Helical" evidence="1">
    <location>
        <begin position="94"/>
        <end position="114"/>
    </location>
</feature>
<reference evidence="2" key="2">
    <citation type="journal article" date="2018" name="Nature">
        <title>A major lineage of non-tailed dsDNA viruses as unrecognized killers of marine bacteria.</title>
        <authorList>
            <person name="Kauffman K.M."/>
            <person name="Hussain F.A."/>
            <person name="Yang J."/>
            <person name="Arevalo P."/>
            <person name="Brown J.M."/>
            <person name="Chang W.K."/>
            <person name="VanInsberghe D."/>
            <person name="Elsherbini J."/>
            <person name="Sharma R.S."/>
            <person name="Cutler M.B."/>
            <person name="Kelly L."/>
            <person name="Polz M.F."/>
        </authorList>
    </citation>
    <scope>NUCLEOTIDE SEQUENCE</scope>
    <source>
        <strain evidence="2">10N.222.46.E12</strain>
    </source>
</reference>
<organism evidence="2">
    <name type="scientific">Vibrio cyclitrophicus</name>
    <dbReference type="NCBI Taxonomy" id="47951"/>
    <lineage>
        <taxon>Bacteria</taxon>
        <taxon>Pseudomonadati</taxon>
        <taxon>Pseudomonadota</taxon>
        <taxon>Gammaproteobacteria</taxon>
        <taxon>Vibrionales</taxon>
        <taxon>Vibrionaceae</taxon>
        <taxon>Vibrio</taxon>
    </lineage>
</organism>
<feature type="transmembrane region" description="Helical" evidence="1">
    <location>
        <begin position="15"/>
        <end position="33"/>
    </location>
</feature>
<feature type="transmembrane region" description="Helical" evidence="1">
    <location>
        <begin position="40"/>
        <end position="61"/>
    </location>
</feature>
<proteinExistence type="predicted"/>
<sequence length="124" mass="14056">MQDVDTSLTDFSKHLLVTIFAIFAFTSGALLGASNCWVKLSFISSLILAVLSMSCGFKVIMGKVNYYLDGSNDKKEELPKSVVREMKSKLQWQYYWSVAALFLLIVSVSIYFLTENYYLILVKP</sequence>
<reference evidence="2" key="1">
    <citation type="submission" date="2016-07" db="EMBL/GenBank/DDBJ databases">
        <authorList>
            <person name="Kauffman K."/>
            <person name="Arevalo P."/>
            <person name="Polz M.F."/>
        </authorList>
    </citation>
    <scope>NUCLEOTIDE SEQUENCE</scope>
    <source>
        <strain evidence="2">10N.222.46.E12</strain>
    </source>
</reference>
<gene>
    <name evidence="2" type="ORF">BCS90_11570</name>
</gene>
<keyword evidence="1" id="KW-0812">Transmembrane</keyword>
<evidence type="ECO:0000256" key="1">
    <source>
        <dbReference type="SAM" id="Phobius"/>
    </source>
</evidence>
<protein>
    <submittedName>
        <fullName evidence="2">Uncharacterized protein</fullName>
    </submittedName>
</protein>
<keyword evidence="1" id="KW-0472">Membrane</keyword>
<name>A0A7Z1S3W1_9VIBR</name>
<dbReference type="RefSeq" id="WP_154723875.1">
    <property type="nucleotide sequence ID" value="NZ_CP170591.1"/>
</dbReference>
<dbReference type="EMBL" id="MDBS01000017">
    <property type="protein sequence ID" value="PMP31624.1"/>
    <property type="molecule type" value="Genomic_DNA"/>
</dbReference>
<evidence type="ECO:0000313" key="2">
    <source>
        <dbReference type="EMBL" id="PMP31624.1"/>
    </source>
</evidence>
<keyword evidence="1" id="KW-1133">Transmembrane helix</keyword>
<accession>A0A7Z1S3W1</accession>
<comment type="caution">
    <text evidence="2">The sequence shown here is derived from an EMBL/GenBank/DDBJ whole genome shotgun (WGS) entry which is preliminary data.</text>
</comment>